<dbReference type="SUPFAM" id="SSF52540">
    <property type="entry name" value="P-loop containing nucleoside triphosphate hydrolases"/>
    <property type="match status" value="1"/>
</dbReference>
<keyword evidence="3" id="KW-1003">Cell membrane</keyword>
<keyword evidence="13" id="KW-1185">Reference proteome</keyword>
<evidence type="ECO:0000256" key="6">
    <source>
        <dbReference type="ARBA" id="ARBA00022840"/>
    </source>
</evidence>
<feature type="domain" description="ABC transporter" evidence="10">
    <location>
        <begin position="340"/>
        <end position="574"/>
    </location>
</feature>
<sequence length="580" mass="65119">MQQKKKSSLRKLLEYIERFKGTLFFICILVFLYVVSKLVGPFLMGYTIDKYITNNDLIGLKKILIILGTIFFLTSFFNWFQNFLMIRIGSYSIKNLRIDLFSKMQSLSLRFFDTHSHGELMSRFTNDIDNINTTLNQSILEFIANILSLIGVLIFMIILNFKLALVTIVSTPLIIIITLYIARTTKKNFALQQERLGALNGYIDENISGQKVIKAYGVEDETLEEFKKANNSLKEVSVKAQIYSGIMGPIMNGISNINLALIVGVGAYLTLNGKASVGIIVSFINFARQFFQPLNQIANLYNQLQLAVSGADRVFEIMDEEAEIVNKQGAKDIKTLDGDVKFSRVFFGYDKGRMVLKDINIHAKTGNMVALIGPTGSGKSTIMNLLTRFYDINSGSINLDDIEIQDITMESLRKCIGIVLQDTLFFTGTVAENVSYGKSDATMDEIINACKVANVHDAIEKLPDKYNTIINTDTGHLSIGQKQLIAIARTVIMDPDILILDEATSNIDTRTEAKIQEAMNKIMEGRTSFVIAHRLKTILNADKIIVLKDGEVREEGTHKELLAINGIYSELYNNQFRLKA</sequence>
<evidence type="ECO:0000256" key="8">
    <source>
        <dbReference type="ARBA" id="ARBA00023136"/>
    </source>
</evidence>
<dbReference type="InterPro" id="IPR003439">
    <property type="entry name" value="ABC_transporter-like_ATP-bd"/>
</dbReference>
<feature type="domain" description="ABC transmembrane type-1" evidence="11">
    <location>
        <begin position="24"/>
        <end position="306"/>
    </location>
</feature>
<evidence type="ECO:0000256" key="9">
    <source>
        <dbReference type="SAM" id="Phobius"/>
    </source>
</evidence>
<dbReference type="PROSITE" id="PS50893">
    <property type="entry name" value="ABC_TRANSPORTER_2"/>
    <property type="match status" value="1"/>
</dbReference>
<dbReference type="STRING" id="84698.SAMN04488528_100987"/>
<dbReference type="GO" id="GO:0005524">
    <property type="term" value="F:ATP binding"/>
    <property type="evidence" value="ECO:0007669"/>
    <property type="project" value="UniProtKB-KW"/>
</dbReference>
<dbReference type="Proteomes" id="UP000198619">
    <property type="component" value="Unassembled WGS sequence"/>
</dbReference>
<dbReference type="InterPro" id="IPR027417">
    <property type="entry name" value="P-loop_NTPase"/>
</dbReference>
<dbReference type="Gene3D" id="3.40.50.300">
    <property type="entry name" value="P-loop containing nucleotide triphosphate hydrolases"/>
    <property type="match status" value="1"/>
</dbReference>
<dbReference type="Pfam" id="PF00005">
    <property type="entry name" value="ABC_tran"/>
    <property type="match status" value="1"/>
</dbReference>
<evidence type="ECO:0000256" key="7">
    <source>
        <dbReference type="ARBA" id="ARBA00022989"/>
    </source>
</evidence>
<dbReference type="PANTHER" id="PTHR43394">
    <property type="entry name" value="ATP-DEPENDENT PERMEASE MDL1, MITOCHONDRIAL"/>
    <property type="match status" value="1"/>
</dbReference>
<dbReference type="OrthoDB" id="9762778at2"/>
<dbReference type="GO" id="GO:0005886">
    <property type="term" value="C:plasma membrane"/>
    <property type="evidence" value="ECO:0007669"/>
    <property type="project" value="UniProtKB-SubCell"/>
</dbReference>
<dbReference type="InterPro" id="IPR003593">
    <property type="entry name" value="AAA+_ATPase"/>
</dbReference>
<keyword evidence="5" id="KW-0547">Nucleotide-binding</keyword>
<feature type="transmembrane region" description="Helical" evidence="9">
    <location>
        <begin position="139"/>
        <end position="158"/>
    </location>
</feature>
<name>A0A1I0XQK6_9CLOT</name>
<dbReference type="InterPro" id="IPR039421">
    <property type="entry name" value="Type_1_exporter"/>
</dbReference>
<dbReference type="FunFam" id="3.40.50.300:FF:000287">
    <property type="entry name" value="Multidrug ABC transporter ATP-binding protein"/>
    <property type="match status" value="1"/>
</dbReference>
<dbReference type="PROSITE" id="PS50929">
    <property type="entry name" value="ABC_TM1F"/>
    <property type="match status" value="1"/>
</dbReference>
<evidence type="ECO:0000256" key="5">
    <source>
        <dbReference type="ARBA" id="ARBA00022741"/>
    </source>
</evidence>
<organism evidence="12 13">
    <name type="scientific">Clostridium frigidicarnis</name>
    <dbReference type="NCBI Taxonomy" id="84698"/>
    <lineage>
        <taxon>Bacteria</taxon>
        <taxon>Bacillati</taxon>
        <taxon>Bacillota</taxon>
        <taxon>Clostridia</taxon>
        <taxon>Eubacteriales</taxon>
        <taxon>Clostridiaceae</taxon>
        <taxon>Clostridium</taxon>
    </lineage>
</organism>
<keyword evidence="8 9" id="KW-0472">Membrane</keyword>
<dbReference type="GO" id="GO:0016887">
    <property type="term" value="F:ATP hydrolysis activity"/>
    <property type="evidence" value="ECO:0007669"/>
    <property type="project" value="InterPro"/>
</dbReference>
<dbReference type="PANTHER" id="PTHR43394:SF1">
    <property type="entry name" value="ATP-BINDING CASSETTE SUB-FAMILY B MEMBER 10, MITOCHONDRIAL"/>
    <property type="match status" value="1"/>
</dbReference>
<keyword evidence="7 9" id="KW-1133">Transmembrane helix</keyword>
<dbReference type="InterPro" id="IPR036640">
    <property type="entry name" value="ABC1_TM_sf"/>
</dbReference>
<dbReference type="CDD" id="cd18547">
    <property type="entry name" value="ABC_6TM_Tm288_like"/>
    <property type="match status" value="1"/>
</dbReference>
<evidence type="ECO:0000313" key="13">
    <source>
        <dbReference type="Proteomes" id="UP000198619"/>
    </source>
</evidence>
<feature type="transmembrane region" description="Helical" evidence="9">
    <location>
        <begin position="63"/>
        <end position="80"/>
    </location>
</feature>
<protein>
    <submittedName>
        <fullName evidence="12">ATP-binding cassette, subfamily B</fullName>
    </submittedName>
</protein>
<dbReference type="GO" id="GO:0015421">
    <property type="term" value="F:ABC-type oligopeptide transporter activity"/>
    <property type="evidence" value="ECO:0007669"/>
    <property type="project" value="TreeGrafter"/>
</dbReference>
<dbReference type="EMBL" id="FOKI01000009">
    <property type="protein sequence ID" value="SFB03262.1"/>
    <property type="molecule type" value="Genomic_DNA"/>
</dbReference>
<accession>A0A1I0XQK6</accession>
<dbReference type="InterPro" id="IPR011527">
    <property type="entry name" value="ABC1_TM_dom"/>
</dbReference>
<dbReference type="Gene3D" id="1.20.1560.10">
    <property type="entry name" value="ABC transporter type 1, transmembrane domain"/>
    <property type="match status" value="1"/>
</dbReference>
<dbReference type="RefSeq" id="WP_090040270.1">
    <property type="nucleotide sequence ID" value="NZ_FOKI01000009.1"/>
</dbReference>
<dbReference type="AlphaFoldDB" id="A0A1I0XQK6"/>
<evidence type="ECO:0000256" key="4">
    <source>
        <dbReference type="ARBA" id="ARBA00022692"/>
    </source>
</evidence>
<feature type="transmembrane region" description="Helical" evidence="9">
    <location>
        <begin position="164"/>
        <end position="182"/>
    </location>
</feature>
<reference evidence="12 13" key="1">
    <citation type="submission" date="2016-10" db="EMBL/GenBank/DDBJ databases">
        <authorList>
            <person name="de Groot N.N."/>
        </authorList>
    </citation>
    <scope>NUCLEOTIDE SEQUENCE [LARGE SCALE GENOMIC DNA]</scope>
    <source>
        <strain evidence="12 13">DSM 12271</strain>
    </source>
</reference>
<feature type="transmembrane region" description="Helical" evidence="9">
    <location>
        <begin position="21"/>
        <end position="43"/>
    </location>
</feature>
<evidence type="ECO:0000256" key="3">
    <source>
        <dbReference type="ARBA" id="ARBA00022475"/>
    </source>
</evidence>
<evidence type="ECO:0000259" key="11">
    <source>
        <dbReference type="PROSITE" id="PS50929"/>
    </source>
</evidence>
<keyword evidence="4 9" id="KW-0812">Transmembrane</keyword>
<evidence type="ECO:0000256" key="1">
    <source>
        <dbReference type="ARBA" id="ARBA00004651"/>
    </source>
</evidence>
<evidence type="ECO:0000256" key="2">
    <source>
        <dbReference type="ARBA" id="ARBA00022448"/>
    </source>
</evidence>
<keyword evidence="6 12" id="KW-0067">ATP-binding</keyword>
<evidence type="ECO:0000313" key="12">
    <source>
        <dbReference type="EMBL" id="SFB03262.1"/>
    </source>
</evidence>
<gene>
    <name evidence="12" type="ORF">SAMN04488528_100987</name>
</gene>
<dbReference type="SUPFAM" id="SSF90123">
    <property type="entry name" value="ABC transporter transmembrane region"/>
    <property type="match status" value="1"/>
</dbReference>
<evidence type="ECO:0000259" key="10">
    <source>
        <dbReference type="PROSITE" id="PS50893"/>
    </source>
</evidence>
<keyword evidence="2" id="KW-0813">Transport</keyword>
<dbReference type="FunFam" id="1.20.1560.10:FF:000011">
    <property type="entry name" value="Multidrug ABC transporter ATP-binding protein"/>
    <property type="match status" value="1"/>
</dbReference>
<dbReference type="SMART" id="SM00382">
    <property type="entry name" value="AAA"/>
    <property type="match status" value="1"/>
</dbReference>
<dbReference type="Pfam" id="PF00664">
    <property type="entry name" value="ABC_membrane"/>
    <property type="match status" value="1"/>
</dbReference>
<comment type="subcellular location">
    <subcellularLocation>
        <location evidence="1">Cell membrane</location>
        <topology evidence="1">Multi-pass membrane protein</topology>
    </subcellularLocation>
</comment>
<proteinExistence type="predicted"/>